<dbReference type="SFLD" id="SFLDS00003">
    <property type="entry name" value="Haloacid_Dehalogenase"/>
    <property type="match status" value="1"/>
</dbReference>
<protein>
    <recommendedName>
        <fullName evidence="4">phosphoglycolate phosphatase</fullName>
        <ecNumber evidence="4">3.1.3.18</ecNumber>
    </recommendedName>
</protein>
<evidence type="ECO:0000313" key="5">
    <source>
        <dbReference type="EMBL" id="WXB09118.1"/>
    </source>
</evidence>
<reference evidence="5" key="1">
    <citation type="submission" date="2021-12" db="EMBL/GenBank/DDBJ databases">
        <title>Discovery of the Pendulisporaceae a myxobacterial family with distinct sporulation behavior and unique specialized metabolism.</title>
        <authorList>
            <person name="Garcia R."/>
            <person name="Popoff A."/>
            <person name="Bader C.D."/>
            <person name="Loehr J."/>
            <person name="Walesch S."/>
            <person name="Walt C."/>
            <person name="Boldt J."/>
            <person name="Bunk B."/>
            <person name="Haeckl F.J.F.P.J."/>
            <person name="Gunesch A.P."/>
            <person name="Birkelbach J."/>
            <person name="Nuebel U."/>
            <person name="Pietschmann T."/>
            <person name="Bach T."/>
            <person name="Mueller R."/>
        </authorList>
    </citation>
    <scope>NUCLEOTIDE SEQUENCE</scope>
    <source>
        <strain evidence="5">MSr11367</strain>
    </source>
</reference>
<dbReference type="InterPro" id="IPR023198">
    <property type="entry name" value="PGP-like_dom2"/>
</dbReference>
<dbReference type="InterPro" id="IPR036412">
    <property type="entry name" value="HAD-like_sf"/>
</dbReference>
<dbReference type="SFLD" id="SFLDG01129">
    <property type="entry name" value="C1.5:_HAD__Beta-PGM__Phosphata"/>
    <property type="match status" value="1"/>
</dbReference>
<dbReference type="Proteomes" id="UP001374803">
    <property type="component" value="Chromosome"/>
</dbReference>
<name>A0ABZ2LGV8_9BACT</name>
<dbReference type="RefSeq" id="WP_394838790.1">
    <property type="nucleotide sequence ID" value="NZ_CP089929.1"/>
</dbReference>
<dbReference type="Gene3D" id="3.40.50.1000">
    <property type="entry name" value="HAD superfamily/HAD-like"/>
    <property type="match status" value="1"/>
</dbReference>
<dbReference type="PANTHER" id="PTHR43434:SF1">
    <property type="entry name" value="PHOSPHOGLYCOLATE PHOSPHATASE"/>
    <property type="match status" value="1"/>
</dbReference>
<comment type="similarity">
    <text evidence="3">Belongs to the HAD-like hydrolase superfamily. CbbY/CbbZ/Gph/YieH family.</text>
</comment>
<dbReference type="EC" id="3.1.3.18" evidence="4"/>
<dbReference type="SUPFAM" id="SSF56784">
    <property type="entry name" value="HAD-like"/>
    <property type="match status" value="1"/>
</dbReference>
<dbReference type="SFLD" id="SFLDG01135">
    <property type="entry name" value="C1.5.6:_HAD__Beta-PGM__Phospha"/>
    <property type="match status" value="1"/>
</dbReference>
<comment type="catalytic activity">
    <reaction evidence="1">
        <text>2-phosphoglycolate + H2O = glycolate + phosphate</text>
        <dbReference type="Rhea" id="RHEA:14369"/>
        <dbReference type="ChEBI" id="CHEBI:15377"/>
        <dbReference type="ChEBI" id="CHEBI:29805"/>
        <dbReference type="ChEBI" id="CHEBI:43474"/>
        <dbReference type="ChEBI" id="CHEBI:58033"/>
        <dbReference type="EC" id="3.1.3.18"/>
    </reaction>
</comment>
<dbReference type="InterPro" id="IPR050155">
    <property type="entry name" value="HAD-like_hydrolase_sf"/>
</dbReference>
<evidence type="ECO:0000313" key="6">
    <source>
        <dbReference type="Proteomes" id="UP001374803"/>
    </source>
</evidence>
<dbReference type="Gene3D" id="1.10.150.240">
    <property type="entry name" value="Putative phosphatase, domain 2"/>
    <property type="match status" value="1"/>
</dbReference>
<evidence type="ECO:0000256" key="1">
    <source>
        <dbReference type="ARBA" id="ARBA00000830"/>
    </source>
</evidence>
<dbReference type="EMBL" id="CP089983">
    <property type="protein sequence ID" value="WXB09118.1"/>
    <property type="molecule type" value="Genomic_DNA"/>
</dbReference>
<proteinExistence type="inferred from homology"/>
<gene>
    <name evidence="5" type="ORF">LVJ94_18020</name>
</gene>
<accession>A0ABZ2LGV8</accession>
<dbReference type="PANTHER" id="PTHR43434">
    <property type="entry name" value="PHOSPHOGLYCOLATE PHOSPHATASE"/>
    <property type="match status" value="1"/>
</dbReference>
<organism evidence="5 6">
    <name type="scientific">Pendulispora rubella</name>
    <dbReference type="NCBI Taxonomy" id="2741070"/>
    <lineage>
        <taxon>Bacteria</taxon>
        <taxon>Pseudomonadati</taxon>
        <taxon>Myxococcota</taxon>
        <taxon>Myxococcia</taxon>
        <taxon>Myxococcales</taxon>
        <taxon>Sorangiineae</taxon>
        <taxon>Pendulisporaceae</taxon>
        <taxon>Pendulispora</taxon>
    </lineage>
</organism>
<dbReference type="InterPro" id="IPR023214">
    <property type="entry name" value="HAD_sf"/>
</dbReference>
<comment type="pathway">
    <text evidence="2">Organic acid metabolism; glycolate biosynthesis; glycolate from 2-phosphoglycolate: step 1/1.</text>
</comment>
<sequence>MTARQFAAPEAVLFDLDGTLIDSQADIAAACNHALEAHDRARLPDNVIRTFVGDGARVLLARAFGVRPDAPELESPLEAFHAYYRANPVVHTTLLPGARESLDAASGKKRILATNKPRETTLRVLEALGILGEFDALRGGGDGPLKPHPFTLLSALSEVNVEPSRAWMVGDGPQDVGAGKAAACAATIAVLEGFVPPARLYAAGPDVVLKSLHELPALLRDGASLSAV</sequence>
<keyword evidence="6" id="KW-1185">Reference proteome</keyword>
<evidence type="ECO:0000256" key="2">
    <source>
        <dbReference type="ARBA" id="ARBA00004818"/>
    </source>
</evidence>
<dbReference type="Pfam" id="PF00702">
    <property type="entry name" value="Hydrolase"/>
    <property type="match status" value="1"/>
</dbReference>
<evidence type="ECO:0000256" key="3">
    <source>
        <dbReference type="ARBA" id="ARBA00006171"/>
    </source>
</evidence>
<evidence type="ECO:0000256" key="4">
    <source>
        <dbReference type="ARBA" id="ARBA00013078"/>
    </source>
</evidence>